<comment type="subcellular location">
    <subcellularLocation>
        <location evidence="1">Nucleus</location>
    </subcellularLocation>
</comment>
<evidence type="ECO:0000259" key="4">
    <source>
        <dbReference type="PROSITE" id="PS50048"/>
    </source>
</evidence>
<proteinExistence type="predicted"/>
<keyword evidence="2" id="KW-0479">Metal-binding</keyword>
<dbReference type="InterPro" id="IPR007219">
    <property type="entry name" value="XnlR_reg_dom"/>
</dbReference>
<dbReference type="Pfam" id="PF04082">
    <property type="entry name" value="Fungal_trans"/>
    <property type="match status" value="1"/>
</dbReference>
<accession>A0A6A5UWI2</accession>
<evidence type="ECO:0000256" key="2">
    <source>
        <dbReference type="ARBA" id="ARBA00022723"/>
    </source>
</evidence>
<evidence type="ECO:0000256" key="3">
    <source>
        <dbReference type="ARBA" id="ARBA00023242"/>
    </source>
</evidence>
<dbReference type="Proteomes" id="UP000800036">
    <property type="component" value="Unassembled WGS sequence"/>
</dbReference>
<evidence type="ECO:0000313" key="6">
    <source>
        <dbReference type="Proteomes" id="UP000800036"/>
    </source>
</evidence>
<dbReference type="Pfam" id="PF00172">
    <property type="entry name" value="Zn_clus"/>
    <property type="match status" value="1"/>
</dbReference>
<dbReference type="GO" id="GO:0000981">
    <property type="term" value="F:DNA-binding transcription factor activity, RNA polymerase II-specific"/>
    <property type="evidence" value="ECO:0007669"/>
    <property type="project" value="InterPro"/>
</dbReference>
<dbReference type="GO" id="GO:0006351">
    <property type="term" value="P:DNA-templated transcription"/>
    <property type="evidence" value="ECO:0007669"/>
    <property type="project" value="InterPro"/>
</dbReference>
<feature type="domain" description="Zn(2)-C6 fungal-type" evidence="4">
    <location>
        <begin position="18"/>
        <end position="47"/>
    </location>
</feature>
<dbReference type="GO" id="GO:0008270">
    <property type="term" value="F:zinc ion binding"/>
    <property type="evidence" value="ECO:0007669"/>
    <property type="project" value="InterPro"/>
</dbReference>
<protein>
    <recommendedName>
        <fullName evidence="4">Zn(2)-C6 fungal-type domain-containing protein</fullName>
    </recommendedName>
</protein>
<dbReference type="CDD" id="cd12148">
    <property type="entry name" value="fungal_TF_MHR"/>
    <property type="match status" value="1"/>
</dbReference>
<dbReference type="SMART" id="SM00066">
    <property type="entry name" value="GAL4"/>
    <property type="match status" value="1"/>
</dbReference>
<dbReference type="GO" id="GO:0005634">
    <property type="term" value="C:nucleus"/>
    <property type="evidence" value="ECO:0007669"/>
    <property type="project" value="UniProtKB-SubCell"/>
</dbReference>
<keyword evidence="6" id="KW-1185">Reference proteome</keyword>
<dbReference type="AlphaFoldDB" id="A0A6A5UWI2"/>
<dbReference type="CDD" id="cd00067">
    <property type="entry name" value="GAL4"/>
    <property type="match status" value="1"/>
</dbReference>
<evidence type="ECO:0000256" key="1">
    <source>
        <dbReference type="ARBA" id="ARBA00004123"/>
    </source>
</evidence>
<dbReference type="PROSITE" id="PS00463">
    <property type="entry name" value="ZN2_CY6_FUNGAL_1"/>
    <property type="match status" value="1"/>
</dbReference>
<dbReference type="PANTHER" id="PTHR31001:SF90">
    <property type="entry name" value="CENTROMERE DNA-BINDING PROTEIN COMPLEX CBF3 SUBUNIT B"/>
    <property type="match status" value="1"/>
</dbReference>
<dbReference type="GO" id="GO:0003677">
    <property type="term" value="F:DNA binding"/>
    <property type="evidence" value="ECO:0007669"/>
    <property type="project" value="InterPro"/>
</dbReference>
<keyword evidence="3" id="KW-0539">Nucleus</keyword>
<dbReference type="SUPFAM" id="SSF57701">
    <property type="entry name" value="Zn2/Cys6 DNA-binding domain"/>
    <property type="match status" value="1"/>
</dbReference>
<reference evidence="5" key="1">
    <citation type="journal article" date="2020" name="Stud. Mycol.">
        <title>101 Dothideomycetes genomes: a test case for predicting lifestyles and emergence of pathogens.</title>
        <authorList>
            <person name="Haridas S."/>
            <person name="Albert R."/>
            <person name="Binder M."/>
            <person name="Bloem J."/>
            <person name="Labutti K."/>
            <person name="Salamov A."/>
            <person name="Andreopoulos B."/>
            <person name="Baker S."/>
            <person name="Barry K."/>
            <person name="Bills G."/>
            <person name="Bluhm B."/>
            <person name="Cannon C."/>
            <person name="Castanera R."/>
            <person name="Culley D."/>
            <person name="Daum C."/>
            <person name="Ezra D."/>
            <person name="Gonzalez J."/>
            <person name="Henrissat B."/>
            <person name="Kuo A."/>
            <person name="Liang C."/>
            <person name="Lipzen A."/>
            <person name="Lutzoni F."/>
            <person name="Magnuson J."/>
            <person name="Mondo S."/>
            <person name="Nolan M."/>
            <person name="Ohm R."/>
            <person name="Pangilinan J."/>
            <person name="Park H.-J."/>
            <person name="Ramirez L."/>
            <person name="Alfaro M."/>
            <person name="Sun H."/>
            <person name="Tritt A."/>
            <person name="Yoshinaga Y."/>
            <person name="Zwiers L.-H."/>
            <person name="Turgeon B."/>
            <person name="Goodwin S."/>
            <person name="Spatafora J."/>
            <person name="Crous P."/>
            <person name="Grigoriev I."/>
        </authorList>
    </citation>
    <scope>NUCLEOTIDE SEQUENCE</scope>
    <source>
        <strain evidence="5">CBS 107.79</strain>
    </source>
</reference>
<sequence>MPKESQQKLAGPRQRPVSCKFCRTRKLRCSRQSPCSNCLSRGIQCELEQPIQSAPVADDGGKAELLERIRKLEAIVEQSVRPTFTLSPTSSASSNPLPNALNGEVLGSFGDVAMHTRQKSIPSPTEQLDRDFAWLESIYDGTDCASDLIPSTRVGFRICSFQLVAEPEQFIVGSSSTDPSIVFWLPEYSEAKILLQKFIRDVEHVHHIVLTQRLPVTLDRAYSSLTQQGQVKSGDMILLLSIFAAAMHSWTPDDCRTSELFATCAEPHRRSALWVKASEDLLDIAHRTTRISIEGIQGFIIITFIAASYKGFSRRCWFLMNNALALAREIGLHCIDHPSNADSANTAEAEVGRRVWWYLVASDWAMATKYNGLARGTYTCHKRHMMTNKPLNINDEDVVDGMHRVGRPLTEPTQMSYFVLRIQLNEISRSIVDRAPLMNALPNGPSYDVVMDIDTEMQLLLNDVPPFFLSMPPFEIAARYGISPERAKVIARQGHGFRTLFYATRCKLHLPYARRGFTELDYATSRILCIDSARLIIQIESEYQRIGLDDGFARYKPILYSMTVFLACTILLMEYCHRKQTQAPDQEKSKMEICNALSMLEAARSESEIVSKFLDSLVTVLRNHGIAPPKRLQEGQQVLPTVQSRTFASTPSYSNAMSNTMPATPLNGAQLAPSAAGGEATYTSGFTGLETGSDLNDLVRSLDHGVDVDMIEWDDIFLGLGDSSFL</sequence>
<name>A0A6A5UWI2_9PLEO</name>
<dbReference type="PANTHER" id="PTHR31001">
    <property type="entry name" value="UNCHARACTERIZED TRANSCRIPTIONAL REGULATORY PROTEIN"/>
    <property type="match status" value="1"/>
</dbReference>
<organism evidence="5 6">
    <name type="scientific">Bimuria novae-zelandiae CBS 107.79</name>
    <dbReference type="NCBI Taxonomy" id="1447943"/>
    <lineage>
        <taxon>Eukaryota</taxon>
        <taxon>Fungi</taxon>
        <taxon>Dikarya</taxon>
        <taxon>Ascomycota</taxon>
        <taxon>Pezizomycotina</taxon>
        <taxon>Dothideomycetes</taxon>
        <taxon>Pleosporomycetidae</taxon>
        <taxon>Pleosporales</taxon>
        <taxon>Massarineae</taxon>
        <taxon>Didymosphaeriaceae</taxon>
        <taxon>Bimuria</taxon>
    </lineage>
</organism>
<dbReference type="EMBL" id="ML976724">
    <property type="protein sequence ID" value="KAF1968142.1"/>
    <property type="molecule type" value="Genomic_DNA"/>
</dbReference>
<dbReference type="InterPro" id="IPR001138">
    <property type="entry name" value="Zn2Cys6_DnaBD"/>
</dbReference>
<dbReference type="OrthoDB" id="3014581at2759"/>
<gene>
    <name evidence="5" type="ORF">BU23DRAFT_515271</name>
</gene>
<dbReference type="Gene3D" id="4.10.240.10">
    <property type="entry name" value="Zn(2)-C6 fungal-type DNA-binding domain"/>
    <property type="match status" value="1"/>
</dbReference>
<dbReference type="InterPro" id="IPR050613">
    <property type="entry name" value="Sec_Metabolite_Reg"/>
</dbReference>
<dbReference type="PROSITE" id="PS50048">
    <property type="entry name" value="ZN2_CY6_FUNGAL_2"/>
    <property type="match status" value="1"/>
</dbReference>
<dbReference type="InterPro" id="IPR036864">
    <property type="entry name" value="Zn2-C6_fun-type_DNA-bd_sf"/>
</dbReference>
<evidence type="ECO:0000313" key="5">
    <source>
        <dbReference type="EMBL" id="KAF1968142.1"/>
    </source>
</evidence>